<dbReference type="AlphaFoldDB" id="A0A8J4Q2D4"/>
<organism evidence="1 2">
    <name type="scientific">Polysphondylium violaceum</name>
    <dbReference type="NCBI Taxonomy" id="133409"/>
    <lineage>
        <taxon>Eukaryota</taxon>
        <taxon>Amoebozoa</taxon>
        <taxon>Evosea</taxon>
        <taxon>Eumycetozoa</taxon>
        <taxon>Dictyostelia</taxon>
        <taxon>Dictyosteliales</taxon>
        <taxon>Dictyosteliaceae</taxon>
        <taxon>Polysphondylium</taxon>
    </lineage>
</organism>
<name>A0A8J4Q2D4_9MYCE</name>
<reference evidence="1" key="1">
    <citation type="submission" date="2020-01" db="EMBL/GenBank/DDBJ databases">
        <title>Development of genomics and gene disruption for Polysphondylium violaceum indicates a role for the polyketide synthase stlB in stalk morphogenesis.</title>
        <authorList>
            <person name="Narita B."/>
            <person name="Kawabe Y."/>
            <person name="Kin K."/>
            <person name="Saito T."/>
            <person name="Gibbs R."/>
            <person name="Kuspa A."/>
            <person name="Muzny D."/>
            <person name="Queller D."/>
            <person name="Richards S."/>
            <person name="Strassman J."/>
            <person name="Sucgang R."/>
            <person name="Worley K."/>
            <person name="Schaap P."/>
        </authorList>
    </citation>
    <scope>NUCLEOTIDE SEQUENCE</scope>
    <source>
        <strain evidence="1">QSvi11</strain>
    </source>
</reference>
<dbReference type="PANTHER" id="PTHR13192">
    <property type="entry name" value="MY011 PROTEIN"/>
    <property type="match status" value="1"/>
</dbReference>
<dbReference type="GO" id="GO:0009235">
    <property type="term" value="P:cobalamin metabolic process"/>
    <property type="evidence" value="ECO:0007669"/>
    <property type="project" value="InterPro"/>
</dbReference>
<comment type="caution">
    <text evidence="1">The sequence shown here is derived from an EMBL/GenBank/DDBJ whole genome shotgun (WGS) entry which is preliminary data.</text>
</comment>
<evidence type="ECO:0000313" key="2">
    <source>
        <dbReference type="Proteomes" id="UP000695562"/>
    </source>
</evidence>
<evidence type="ECO:0000313" key="1">
    <source>
        <dbReference type="EMBL" id="KAF2076734.1"/>
    </source>
</evidence>
<dbReference type="OrthoDB" id="10263782at2759"/>
<dbReference type="Proteomes" id="UP000695562">
    <property type="component" value="Unassembled WGS sequence"/>
</dbReference>
<protein>
    <submittedName>
        <fullName evidence="1">Uncharacterized protein</fullName>
    </submittedName>
</protein>
<gene>
    <name evidence="1" type="ORF">CYY_001991</name>
</gene>
<accession>A0A8J4Q2D4</accession>
<dbReference type="InterPro" id="IPR019362">
    <property type="entry name" value="MMADHC"/>
</dbReference>
<dbReference type="Pfam" id="PF10229">
    <property type="entry name" value="MMADHC"/>
    <property type="match status" value="1"/>
</dbReference>
<proteinExistence type="predicted"/>
<dbReference type="EMBL" id="AJWJ01000051">
    <property type="protein sequence ID" value="KAF2076734.1"/>
    <property type="molecule type" value="Genomic_DNA"/>
</dbReference>
<dbReference type="PANTHER" id="PTHR13192:SF3">
    <property type="entry name" value="COBALAMIN TRAFFICKING PROTEIN CBLD"/>
    <property type="match status" value="1"/>
</dbReference>
<sequence>MKLNEAEFIESLNVEYTIKKCTSTPLINNFKQMFPNDLSEIKVQTDDDTIDENNNNTLYMIISWIPTKLPMSGFSSATEDEREEKSLMFIQNATKICKYIQEKNYWCDFIDPLTGVPHIKRENANSVFVPTESVPYMNIEIIDVGCCQVMVHPKFKVRSFFSVIVSTAPFKILDEAIHATDQN</sequence>
<keyword evidence="2" id="KW-1185">Reference proteome</keyword>